<dbReference type="AlphaFoldDB" id="A0A832ZVD5"/>
<sequence length="316" mass="34990">MPGVAVVRGPELLRYSFPGGHPLSEVRLKAFFELLDKEVQESNDGVFFVKPTMASEEELLLFHTRDYVEFVKKRCEDGYGYLDYGDTPAFKNCYEAASYVVGSTLELCRMVLNGRTSRGFNPMGGLHHARRGAAGGFCIFNDIGVAIHYLLDKKGLNRVAYVDIDCHHGDGVCYDFYNDPRVIFADIHQDGRTLYPGTGFEHETGEGKAKGLKLNIPLPPYSGDREFLEAFNKVINFLENYDFDIILFQTGADGLAGDPITNLQYSPKAHAYAAEKLTEMAEEKCGGNIVAMGGGGYNPNNVAAAWVNVVRKLAER</sequence>
<dbReference type="InterPro" id="IPR037138">
    <property type="entry name" value="His_deacetylse_dom_sf"/>
</dbReference>
<dbReference type="InterPro" id="IPR023696">
    <property type="entry name" value="Ureohydrolase_dom_sf"/>
</dbReference>
<evidence type="ECO:0000313" key="6">
    <source>
        <dbReference type="Proteomes" id="UP000608579"/>
    </source>
</evidence>
<name>A0A832ZVD5_CALS0</name>
<keyword evidence="3" id="KW-0006">Acetoin catabolism</keyword>
<proteinExistence type="predicted"/>
<organism evidence="5 6">
    <name type="scientific">Caldiarchaeum subterraneum</name>
    <dbReference type="NCBI Taxonomy" id="311458"/>
    <lineage>
        <taxon>Archaea</taxon>
        <taxon>Nitrososphaerota</taxon>
        <taxon>Candidatus Caldarchaeales</taxon>
        <taxon>Candidatus Caldarchaeaceae</taxon>
        <taxon>Candidatus Caldarchaeum</taxon>
    </lineage>
</organism>
<dbReference type="GO" id="GO:0040029">
    <property type="term" value="P:epigenetic regulation of gene expression"/>
    <property type="evidence" value="ECO:0007669"/>
    <property type="project" value="TreeGrafter"/>
</dbReference>
<dbReference type="GO" id="GO:0045150">
    <property type="term" value="P:acetoin catabolic process"/>
    <property type="evidence" value="ECO:0007669"/>
    <property type="project" value="UniProtKB-UniPathway"/>
</dbReference>
<evidence type="ECO:0000313" key="5">
    <source>
        <dbReference type="EMBL" id="HIQ29293.1"/>
    </source>
</evidence>
<protein>
    <recommendedName>
        <fullName evidence="2">Acetoin utilization protein AcuC</fullName>
    </recommendedName>
</protein>
<feature type="domain" description="Histone deacetylase" evidence="4">
    <location>
        <begin position="21"/>
        <end position="312"/>
    </location>
</feature>
<dbReference type="UniPathway" id="UPA00040"/>
<dbReference type="InterPro" id="IPR003085">
    <property type="entry name" value="AcuC"/>
</dbReference>
<dbReference type="Pfam" id="PF00850">
    <property type="entry name" value="Hist_deacetyl"/>
    <property type="match status" value="1"/>
</dbReference>
<dbReference type="CDD" id="cd09994">
    <property type="entry name" value="HDAC_AcuC_like"/>
    <property type="match status" value="1"/>
</dbReference>
<dbReference type="InterPro" id="IPR000286">
    <property type="entry name" value="HDACs"/>
</dbReference>
<comment type="pathway">
    <text evidence="1">Ketone degradation; acetoin degradation.</text>
</comment>
<dbReference type="PANTHER" id="PTHR10625:SF10">
    <property type="entry name" value="HISTONE DEACETYLASE HDAC1"/>
    <property type="match status" value="1"/>
</dbReference>
<comment type="caution">
    <text evidence="5">The sequence shown here is derived from an EMBL/GenBank/DDBJ whole genome shotgun (WGS) entry which is preliminary data.</text>
</comment>
<dbReference type="InterPro" id="IPR023801">
    <property type="entry name" value="His_deacetylse_dom"/>
</dbReference>
<evidence type="ECO:0000256" key="3">
    <source>
        <dbReference type="ARBA" id="ARBA00022627"/>
    </source>
</evidence>
<accession>A0A832ZVD5</accession>
<gene>
    <name evidence="5" type="ORF">EYH45_01870</name>
</gene>
<dbReference type="PRINTS" id="PR01270">
    <property type="entry name" value="HDASUPER"/>
</dbReference>
<dbReference type="SUPFAM" id="SSF52768">
    <property type="entry name" value="Arginase/deacetylase"/>
    <property type="match status" value="1"/>
</dbReference>
<reference evidence="5" key="1">
    <citation type="journal article" date="2020" name="ISME J.">
        <title>Gammaproteobacteria mediating utilization of methyl-, sulfur- and petroleum organic compounds in deep ocean hydrothermal plumes.</title>
        <authorList>
            <person name="Zhou Z."/>
            <person name="Liu Y."/>
            <person name="Pan J."/>
            <person name="Cron B.R."/>
            <person name="Toner B.M."/>
            <person name="Anantharaman K."/>
            <person name="Breier J.A."/>
            <person name="Dick G.J."/>
            <person name="Li M."/>
        </authorList>
    </citation>
    <scope>NUCLEOTIDE SEQUENCE</scope>
    <source>
        <strain evidence="5">SZUA-1515</strain>
    </source>
</reference>
<evidence type="ECO:0000259" key="4">
    <source>
        <dbReference type="Pfam" id="PF00850"/>
    </source>
</evidence>
<dbReference type="PANTHER" id="PTHR10625">
    <property type="entry name" value="HISTONE DEACETYLASE HDAC1-RELATED"/>
    <property type="match status" value="1"/>
</dbReference>
<evidence type="ECO:0000256" key="2">
    <source>
        <dbReference type="ARBA" id="ARBA00020218"/>
    </source>
</evidence>
<evidence type="ECO:0000256" key="1">
    <source>
        <dbReference type="ARBA" id="ARBA00005101"/>
    </source>
</evidence>
<dbReference type="Gene3D" id="3.40.800.20">
    <property type="entry name" value="Histone deacetylase domain"/>
    <property type="match status" value="1"/>
</dbReference>
<dbReference type="GO" id="GO:0004407">
    <property type="term" value="F:histone deacetylase activity"/>
    <property type="evidence" value="ECO:0007669"/>
    <property type="project" value="TreeGrafter"/>
</dbReference>
<dbReference type="Proteomes" id="UP000608579">
    <property type="component" value="Unassembled WGS sequence"/>
</dbReference>
<dbReference type="EMBL" id="DQVM01000033">
    <property type="protein sequence ID" value="HIQ29293.1"/>
    <property type="molecule type" value="Genomic_DNA"/>
</dbReference>